<dbReference type="PANTHER" id="PTHR43790">
    <property type="entry name" value="CARBOHYDRATE TRANSPORT ATP-BINDING PROTEIN MG119-RELATED"/>
    <property type="match status" value="1"/>
</dbReference>
<dbReference type="CDD" id="cd03215">
    <property type="entry name" value="ABC_Carb_Monos_II"/>
    <property type="match status" value="1"/>
</dbReference>
<gene>
    <name evidence="10" type="primary">rbsA</name>
    <name evidence="10" type="ORF">NUM_65970</name>
</gene>
<dbReference type="PROSITE" id="PS00211">
    <property type="entry name" value="ABC_TRANSPORTER_1"/>
    <property type="match status" value="1"/>
</dbReference>
<dbReference type="CDD" id="cd03216">
    <property type="entry name" value="ABC_Carb_Monos_I"/>
    <property type="match status" value="1"/>
</dbReference>
<keyword evidence="4" id="KW-0677">Repeat</keyword>
<name>A0A8J4EQ00_9ACTN</name>
<organism evidence="10 11">
    <name type="scientific">Actinocatenispora comari</name>
    <dbReference type="NCBI Taxonomy" id="2807577"/>
    <lineage>
        <taxon>Bacteria</taxon>
        <taxon>Bacillati</taxon>
        <taxon>Actinomycetota</taxon>
        <taxon>Actinomycetes</taxon>
        <taxon>Micromonosporales</taxon>
        <taxon>Micromonosporaceae</taxon>
        <taxon>Actinocatenispora</taxon>
    </lineage>
</organism>
<evidence type="ECO:0000256" key="2">
    <source>
        <dbReference type="ARBA" id="ARBA00022448"/>
    </source>
</evidence>
<dbReference type="EMBL" id="BOPO01000133">
    <property type="protein sequence ID" value="GIL31343.1"/>
    <property type="molecule type" value="Genomic_DNA"/>
</dbReference>
<protein>
    <submittedName>
        <fullName evidence="10">Ribose import ATP-binding protein RbsA</fullName>
    </submittedName>
</protein>
<evidence type="ECO:0000313" key="11">
    <source>
        <dbReference type="Proteomes" id="UP000614996"/>
    </source>
</evidence>
<evidence type="ECO:0000256" key="3">
    <source>
        <dbReference type="ARBA" id="ARBA00022475"/>
    </source>
</evidence>
<evidence type="ECO:0000256" key="6">
    <source>
        <dbReference type="ARBA" id="ARBA00022840"/>
    </source>
</evidence>
<sequence>MPPIPDDEPPALSVRGIGKSFPGVRALRGVDLDVHAGTVHALLGENGAGKSTLCNILSGALTDHEGSIELAGRPVRPHSPRDAHRLGIGMIHQELTLVPDLPVADNILLGAEPRTRFGTIDKRRMRARAAELLAAVGLDLDPRAPVRQCRIAEQQLIELAKALSVDVRVLIMDEPTSALADTEVRRLFGVIRTLTARGVAVIYISHRLEELEEIADTVTVLRDGAGVGTRAMADASRAELIGMMVGRPLGEMYPGEGAPDAVAGTRLRVERLTVTADPAAGRAGLHDVDLTVRAGEIVGLAGLMGAGRTEVVEALYGVYGAVRGSISLDDSRYRPSSPRAAIRRGLALVAEDRKTQSLVLDNTVRFNASLAALRRFRRYGRVHRRAERRAVDEQIAALRVRTPGGEAVVGTLSGGNQQKVVLAKCLLTRPSVLLLDEPTRGIDVGAKAEIHGICRRLAAQGTAILLVSSEMPELLALCDRIVVLCEGRVTAVLDSDEASQEAILTAAMARRTVLAGAASGGARAGEGR</sequence>
<comment type="caution">
    <text evidence="10">The sequence shown here is derived from an EMBL/GenBank/DDBJ whole genome shotgun (WGS) entry which is preliminary data.</text>
</comment>
<keyword evidence="5" id="KW-0547">Nucleotide-binding</keyword>
<evidence type="ECO:0000313" key="10">
    <source>
        <dbReference type="EMBL" id="GIL31343.1"/>
    </source>
</evidence>
<dbReference type="AlphaFoldDB" id="A0A8J4EQ00"/>
<evidence type="ECO:0000259" key="9">
    <source>
        <dbReference type="PROSITE" id="PS50893"/>
    </source>
</evidence>
<evidence type="ECO:0000256" key="7">
    <source>
        <dbReference type="ARBA" id="ARBA00022967"/>
    </source>
</evidence>
<dbReference type="PROSITE" id="PS50893">
    <property type="entry name" value="ABC_TRANSPORTER_2"/>
    <property type="match status" value="2"/>
</dbReference>
<dbReference type="GO" id="GO:0016887">
    <property type="term" value="F:ATP hydrolysis activity"/>
    <property type="evidence" value="ECO:0007669"/>
    <property type="project" value="InterPro"/>
</dbReference>
<reference evidence="11" key="1">
    <citation type="journal article" date="2021" name="Int. J. Syst. Evol. Microbiol.">
        <title>Actinocatenispora comari sp. nov., an endophytic actinomycete isolated from aerial parts of Comarum salesowianum.</title>
        <authorList>
            <person name="Oyunbileg N."/>
            <person name="Iizaka Y."/>
            <person name="Hamada M."/>
            <person name="Davaapurev B.O."/>
            <person name="Fukumoto A."/>
            <person name="Tsetseg B."/>
            <person name="Kato F."/>
            <person name="Tamura T."/>
            <person name="Batkhuu J."/>
            <person name="Anzai Y."/>
        </authorList>
    </citation>
    <scope>NUCLEOTIDE SEQUENCE [LARGE SCALE GENOMIC DNA]</scope>
    <source>
        <strain evidence="11">NUM-2625</strain>
    </source>
</reference>
<accession>A0A8J4EQ00</accession>
<dbReference type="InterPro" id="IPR017871">
    <property type="entry name" value="ABC_transporter-like_CS"/>
</dbReference>
<evidence type="ECO:0000256" key="5">
    <source>
        <dbReference type="ARBA" id="ARBA00022741"/>
    </source>
</evidence>
<dbReference type="Gene3D" id="3.40.50.300">
    <property type="entry name" value="P-loop containing nucleotide triphosphate hydrolases"/>
    <property type="match status" value="2"/>
</dbReference>
<dbReference type="SMART" id="SM00382">
    <property type="entry name" value="AAA"/>
    <property type="match status" value="2"/>
</dbReference>
<proteinExistence type="predicted"/>
<evidence type="ECO:0000256" key="8">
    <source>
        <dbReference type="ARBA" id="ARBA00023136"/>
    </source>
</evidence>
<keyword evidence="6 10" id="KW-0067">ATP-binding</keyword>
<feature type="domain" description="ABC transporter" evidence="9">
    <location>
        <begin position="267"/>
        <end position="511"/>
    </location>
</feature>
<keyword evidence="2" id="KW-0813">Transport</keyword>
<dbReference type="InterPro" id="IPR003593">
    <property type="entry name" value="AAA+_ATPase"/>
</dbReference>
<dbReference type="FunFam" id="3.40.50.300:FF:000127">
    <property type="entry name" value="Ribose import ATP-binding protein RbsA"/>
    <property type="match status" value="1"/>
</dbReference>
<dbReference type="GO" id="GO:0005886">
    <property type="term" value="C:plasma membrane"/>
    <property type="evidence" value="ECO:0007669"/>
    <property type="project" value="UniProtKB-SubCell"/>
</dbReference>
<dbReference type="SUPFAM" id="SSF52540">
    <property type="entry name" value="P-loop containing nucleoside triphosphate hydrolases"/>
    <property type="match status" value="2"/>
</dbReference>
<dbReference type="PANTHER" id="PTHR43790:SF9">
    <property type="entry name" value="GALACTOFURANOSE TRANSPORTER ATP-BINDING PROTEIN YTFR"/>
    <property type="match status" value="1"/>
</dbReference>
<comment type="subcellular location">
    <subcellularLocation>
        <location evidence="1">Cell membrane</location>
        <topology evidence="1">Peripheral membrane protein</topology>
    </subcellularLocation>
</comment>
<evidence type="ECO:0000256" key="1">
    <source>
        <dbReference type="ARBA" id="ARBA00004202"/>
    </source>
</evidence>
<dbReference type="GO" id="GO:0005524">
    <property type="term" value="F:ATP binding"/>
    <property type="evidence" value="ECO:0007669"/>
    <property type="project" value="UniProtKB-KW"/>
</dbReference>
<dbReference type="Proteomes" id="UP000614996">
    <property type="component" value="Unassembled WGS sequence"/>
</dbReference>
<evidence type="ECO:0000256" key="4">
    <source>
        <dbReference type="ARBA" id="ARBA00022737"/>
    </source>
</evidence>
<dbReference type="InterPro" id="IPR003439">
    <property type="entry name" value="ABC_transporter-like_ATP-bd"/>
</dbReference>
<feature type="domain" description="ABC transporter" evidence="9">
    <location>
        <begin position="12"/>
        <end position="248"/>
    </location>
</feature>
<keyword evidence="7" id="KW-1278">Translocase</keyword>
<dbReference type="RefSeq" id="WP_207128910.1">
    <property type="nucleotide sequence ID" value="NZ_BOPO01000133.1"/>
</dbReference>
<keyword evidence="11" id="KW-1185">Reference proteome</keyword>
<dbReference type="InterPro" id="IPR027417">
    <property type="entry name" value="P-loop_NTPase"/>
</dbReference>
<dbReference type="InterPro" id="IPR050107">
    <property type="entry name" value="ABC_carbohydrate_import_ATPase"/>
</dbReference>
<keyword evidence="8" id="KW-0472">Membrane</keyword>
<keyword evidence="3" id="KW-1003">Cell membrane</keyword>
<dbReference type="Pfam" id="PF00005">
    <property type="entry name" value="ABC_tran"/>
    <property type="match status" value="2"/>
</dbReference>